<protein>
    <submittedName>
        <fullName evidence="3">MFS transporter</fullName>
    </submittedName>
</protein>
<feature type="transmembrane region" description="Helical" evidence="1">
    <location>
        <begin position="279"/>
        <end position="306"/>
    </location>
</feature>
<organism evidence="3 4">
    <name type="scientific">Halomarina oriensis</name>
    <dbReference type="NCBI Taxonomy" id="671145"/>
    <lineage>
        <taxon>Archaea</taxon>
        <taxon>Methanobacteriati</taxon>
        <taxon>Methanobacteriota</taxon>
        <taxon>Stenosarchaea group</taxon>
        <taxon>Halobacteria</taxon>
        <taxon>Halobacteriales</taxon>
        <taxon>Natronomonadaceae</taxon>
        <taxon>Halomarina</taxon>
    </lineage>
</organism>
<reference evidence="3 4" key="1">
    <citation type="submission" date="2019-12" db="EMBL/GenBank/DDBJ databases">
        <title>Halocatena pleomorpha gen. nov. sp. nov., an extremely halophilic archaeon of family Halobacteriaceae isolated from saltpan soil.</title>
        <authorList>
            <person name="Pal Y."/>
            <person name="Verma A."/>
            <person name="Krishnamurthi S."/>
            <person name="Kumar P."/>
        </authorList>
    </citation>
    <scope>NUCLEOTIDE SEQUENCE [LARGE SCALE GENOMIC DNA]</scope>
    <source>
        <strain evidence="3 4">JCM 16495</strain>
    </source>
</reference>
<evidence type="ECO:0000313" key="3">
    <source>
        <dbReference type="EMBL" id="MWG35494.1"/>
    </source>
</evidence>
<comment type="caution">
    <text evidence="3">The sequence shown here is derived from an EMBL/GenBank/DDBJ whole genome shotgun (WGS) entry which is preliminary data.</text>
</comment>
<dbReference type="GO" id="GO:0022857">
    <property type="term" value="F:transmembrane transporter activity"/>
    <property type="evidence" value="ECO:0007669"/>
    <property type="project" value="InterPro"/>
</dbReference>
<keyword evidence="1" id="KW-0812">Transmembrane</keyword>
<keyword evidence="1" id="KW-1133">Transmembrane helix</keyword>
<feature type="transmembrane region" description="Helical" evidence="1">
    <location>
        <begin position="326"/>
        <end position="346"/>
    </location>
</feature>
<feature type="domain" description="Major facilitator superfamily (MFS) profile" evidence="2">
    <location>
        <begin position="1"/>
        <end position="382"/>
    </location>
</feature>
<dbReference type="InterPro" id="IPR036259">
    <property type="entry name" value="MFS_trans_sf"/>
</dbReference>
<feature type="transmembrane region" description="Helical" evidence="1">
    <location>
        <begin position="247"/>
        <end position="267"/>
    </location>
</feature>
<feature type="transmembrane region" description="Helical" evidence="1">
    <location>
        <begin position="12"/>
        <end position="30"/>
    </location>
</feature>
<sequence length="396" mass="41651">MDRKSSVVARYYAYMALSTLGFLIPVWVVLLDDARGFTYTQISVLDVVFFGTILVAELPTGYLGDRIGRRNALAISSVAIGLAATAFGVAESFESFLVVYVVWGVAQTFRTGNDSAWLYDALVRYGEPESFTRVRGRGLAVFLATNAVTSVAGGYLYAMDPTYPFYATGVVNVLGGVVVATLPEAVVDDADRFTLREARVALSRLAAPSLRGFLVYAALFYAVGWSVDLFVQPISLDAGLDAVELGYLYALLVGASALASNYAGVLAERVGVARLLHGAPVVLGVAFVVLGLSPLAAVPVFLLMRVLLNVTTPVAEGYLNDRTPSLGRATVLSAFSMAVSLASIPVKLASGPLADATTLFVTIGALGVLLLVGSAVVFAVGRPVEDGVPARVVESD</sequence>
<evidence type="ECO:0000256" key="1">
    <source>
        <dbReference type="SAM" id="Phobius"/>
    </source>
</evidence>
<feature type="transmembrane region" description="Helical" evidence="1">
    <location>
        <begin position="42"/>
        <end position="60"/>
    </location>
</feature>
<dbReference type="PROSITE" id="PS50850">
    <property type="entry name" value="MFS"/>
    <property type="match status" value="1"/>
</dbReference>
<dbReference type="OrthoDB" id="85689at2157"/>
<accession>A0A6B0GL62</accession>
<dbReference type="AlphaFoldDB" id="A0A6B0GL62"/>
<feature type="transmembrane region" description="Helical" evidence="1">
    <location>
        <begin position="165"/>
        <end position="187"/>
    </location>
</feature>
<dbReference type="PANTHER" id="PTHR23530:SF1">
    <property type="entry name" value="PERMEASE, MAJOR FACILITATOR SUPERFAMILY-RELATED"/>
    <property type="match status" value="1"/>
</dbReference>
<gene>
    <name evidence="3" type="ORF">GQS65_13535</name>
</gene>
<dbReference type="Pfam" id="PF07690">
    <property type="entry name" value="MFS_1"/>
    <property type="match status" value="1"/>
</dbReference>
<dbReference type="InterPro" id="IPR020846">
    <property type="entry name" value="MFS_dom"/>
</dbReference>
<feature type="transmembrane region" description="Helical" evidence="1">
    <location>
        <begin position="139"/>
        <end position="159"/>
    </location>
</feature>
<dbReference type="PANTHER" id="PTHR23530">
    <property type="entry name" value="TRANSPORT PROTEIN-RELATED"/>
    <property type="match status" value="1"/>
</dbReference>
<evidence type="ECO:0000313" key="4">
    <source>
        <dbReference type="Proteomes" id="UP000451471"/>
    </source>
</evidence>
<proteinExistence type="predicted"/>
<name>A0A6B0GL62_9EURY</name>
<dbReference type="RefSeq" id="WP_158205166.1">
    <property type="nucleotide sequence ID" value="NZ_WSZK01000023.1"/>
</dbReference>
<feature type="transmembrane region" description="Helical" evidence="1">
    <location>
        <begin position="72"/>
        <end position="90"/>
    </location>
</feature>
<keyword evidence="1" id="KW-0472">Membrane</keyword>
<evidence type="ECO:0000259" key="2">
    <source>
        <dbReference type="PROSITE" id="PS50850"/>
    </source>
</evidence>
<dbReference type="SUPFAM" id="SSF103473">
    <property type="entry name" value="MFS general substrate transporter"/>
    <property type="match status" value="1"/>
</dbReference>
<dbReference type="InterPro" id="IPR053160">
    <property type="entry name" value="MFS_DHA3_Transporter"/>
</dbReference>
<feature type="transmembrane region" description="Helical" evidence="1">
    <location>
        <begin position="358"/>
        <end position="380"/>
    </location>
</feature>
<keyword evidence="4" id="KW-1185">Reference proteome</keyword>
<dbReference type="Proteomes" id="UP000451471">
    <property type="component" value="Unassembled WGS sequence"/>
</dbReference>
<dbReference type="EMBL" id="WSZK01000023">
    <property type="protein sequence ID" value="MWG35494.1"/>
    <property type="molecule type" value="Genomic_DNA"/>
</dbReference>
<dbReference type="InterPro" id="IPR011701">
    <property type="entry name" value="MFS"/>
</dbReference>
<feature type="transmembrane region" description="Helical" evidence="1">
    <location>
        <begin position="208"/>
        <end position="227"/>
    </location>
</feature>
<dbReference type="Gene3D" id="1.20.1250.20">
    <property type="entry name" value="MFS general substrate transporter like domains"/>
    <property type="match status" value="2"/>
</dbReference>